<gene>
    <name evidence="1" type="ORF">BFJ68_g17939</name>
</gene>
<dbReference type="AlphaFoldDB" id="A0A420NC45"/>
<dbReference type="VEuPathDB" id="FungiDB:HZS61_011499"/>
<dbReference type="VEuPathDB" id="FungiDB:FOXG_13001"/>
<proteinExistence type="predicted"/>
<dbReference type="VEuPathDB" id="FungiDB:FOC4_g10002025"/>
<evidence type="ECO:0000313" key="1">
    <source>
        <dbReference type="EMBL" id="RKK77842.1"/>
    </source>
</evidence>
<organism evidence="1 2">
    <name type="scientific">Fusarium oxysporum</name>
    <name type="common">Fusarium vascular wilt</name>
    <dbReference type="NCBI Taxonomy" id="5507"/>
    <lineage>
        <taxon>Eukaryota</taxon>
        <taxon>Fungi</taxon>
        <taxon>Dikarya</taxon>
        <taxon>Ascomycota</taxon>
        <taxon>Pezizomycotina</taxon>
        <taxon>Sordariomycetes</taxon>
        <taxon>Hypocreomycetidae</taxon>
        <taxon>Hypocreales</taxon>
        <taxon>Nectriaceae</taxon>
        <taxon>Fusarium</taxon>
        <taxon>Fusarium oxysporum species complex</taxon>
    </lineage>
</organism>
<accession>A0A420NC45</accession>
<dbReference type="EMBL" id="MRCY01000858">
    <property type="protein sequence ID" value="RKK77842.1"/>
    <property type="molecule type" value="Genomic_DNA"/>
</dbReference>
<evidence type="ECO:0000313" key="2">
    <source>
        <dbReference type="Proteomes" id="UP000285860"/>
    </source>
</evidence>
<protein>
    <recommendedName>
        <fullName evidence="3">SnoaL-like domain-containing protein</fullName>
    </recommendedName>
</protein>
<dbReference type="VEuPathDB" id="FungiDB:FOIG_07493"/>
<reference evidence="1 2" key="1">
    <citation type="journal article" date="2018" name="Sci. Rep.">
        <title>Characterisation of pathogen-specific regions and novel effector candidates in Fusarium oxysporum f. sp. cepae.</title>
        <authorList>
            <person name="Armitage A.D."/>
            <person name="Taylor A."/>
            <person name="Sobczyk M.K."/>
            <person name="Baxter L."/>
            <person name="Greenfield B.P."/>
            <person name="Bates H.J."/>
            <person name="Wilson F."/>
            <person name="Jackson A.C."/>
            <person name="Ott S."/>
            <person name="Harrison R.J."/>
            <person name="Clarkson J.P."/>
        </authorList>
    </citation>
    <scope>NUCLEOTIDE SEQUENCE [LARGE SCALE GENOMIC DNA]</scope>
    <source>
        <strain evidence="1 2">Fo_A28</strain>
    </source>
</reference>
<evidence type="ECO:0008006" key="3">
    <source>
        <dbReference type="Google" id="ProtNLM"/>
    </source>
</evidence>
<dbReference type="VEuPathDB" id="FungiDB:FOC1_g10001909"/>
<name>A0A420NC45_FUSOX</name>
<comment type="caution">
    <text evidence="1">The sequence shown here is derived from an EMBL/GenBank/DDBJ whole genome shotgun (WGS) entry which is preliminary data.</text>
</comment>
<sequence>MPNTFEPTQSPSTLGKWLEELYDRIICQPDDEVLISAFKECVAEDFIARINHDQYSRQDYMKAILDFRVDNTTRIESTQELRCWNAPDNSGGGCVSQLVHLVDVNKKTGASTKSSTLLIANIKVVNGQRVWTELTEILNVPE</sequence>
<dbReference type="Proteomes" id="UP000285860">
    <property type="component" value="Unassembled WGS sequence"/>
</dbReference>
<dbReference type="VEuPathDB" id="FungiDB:FOZG_14703"/>
<dbReference type="VEuPathDB" id="FungiDB:FOMG_08808"/>